<keyword evidence="1" id="KW-1133">Transmembrane helix</keyword>
<evidence type="ECO:0000313" key="3">
    <source>
        <dbReference type="Proteomes" id="UP001598130"/>
    </source>
</evidence>
<organism evidence="2 3">
    <name type="scientific">Phenylobacterium ferrooxidans</name>
    <dbReference type="NCBI Taxonomy" id="2982689"/>
    <lineage>
        <taxon>Bacteria</taxon>
        <taxon>Pseudomonadati</taxon>
        <taxon>Pseudomonadota</taxon>
        <taxon>Alphaproteobacteria</taxon>
        <taxon>Caulobacterales</taxon>
        <taxon>Caulobacteraceae</taxon>
        <taxon>Phenylobacterium</taxon>
    </lineage>
</organism>
<dbReference type="EMBL" id="JAOTJD010000011">
    <property type="protein sequence ID" value="MFD3263841.1"/>
    <property type="molecule type" value="Genomic_DNA"/>
</dbReference>
<keyword evidence="2" id="KW-0456">Lyase</keyword>
<dbReference type="Gene3D" id="3.50.50.60">
    <property type="entry name" value="FAD/NAD(P)-binding domain"/>
    <property type="match status" value="2"/>
</dbReference>
<dbReference type="GO" id="GO:0050151">
    <property type="term" value="F:oleate hydratase activity"/>
    <property type="evidence" value="ECO:0007669"/>
    <property type="project" value="UniProtKB-EC"/>
</dbReference>
<dbReference type="RefSeq" id="WP_377369058.1">
    <property type="nucleotide sequence ID" value="NZ_JAOTJD010000011.1"/>
</dbReference>
<comment type="caution">
    <text evidence="2">The sequence shown here is derived from an EMBL/GenBank/DDBJ whole genome shotgun (WGS) entry which is preliminary data.</text>
</comment>
<keyword evidence="3" id="KW-1185">Reference proteome</keyword>
<evidence type="ECO:0000313" key="2">
    <source>
        <dbReference type="EMBL" id="MFD3263841.1"/>
    </source>
</evidence>
<dbReference type="InterPro" id="IPR036188">
    <property type="entry name" value="FAD/NAD-bd_sf"/>
</dbReference>
<proteinExistence type="predicted"/>
<dbReference type="PANTHER" id="PTHR37417">
    <property type="entry name" value="67 KDA MYOSIN-CROSS-REACTIVE ANTIGEN FAMILY PROTEIN (AFU_ORTHOLOGUE AFUA_5G09970)"/>
    <property type="match status" value="1"/>
</dbReference>
<accession>A0ABW6CQ06</accession>
<gene>
    <name evidence="2" type="ORF">OCL97_07685</name>
</gene>
<dbReference type="InterPro" id="IPR010354">
    <property type="entry name" value="Oleate_hydratase"/>
</dbReference>
<name>A0ABW6CQ06_9CAUL</name>
<sequence length="536" mass="59128">MTPARPAPNRRAYLVGGGIASLAAAAFLVRDGGFRGSDVEIFEEAPILGGSLDGSGTADLGYVVRGGRMFTYEAYTCTLALLDSIPSLQDAAVSLKDGMLAFNTELRSDSHARLVAGGRRLDASDLQLTRRDQLDLAKVMASSEAAMGGKRIEDLFQPKFFETNFWCMWATTFAFQRWHSAIELKRYMHRFVQELPRLHTLGGVRRTRFNQYDSIVLPLQRWLEGLGVRIHHSARVDDLQYRYGRTGRHVDQLLYRVGEAVRVAEVGRDDLVLVTNGSMTAGATFGSMHTPAAATPQDKGGAWTLWETLAESEPGLGRPDVFTRDTAGSRWLSFTVTLRDPAFFELMEAFTGNPAGTGGLVTFKDSSWLMSVVLAHQPHFIDQPDGVFVFWGYGLFVDEVGDFVGKSMAECTGEDILIELLGHLRLQALQGKILASANCIPCMMPYITSQFMLRAPGDRAPVRPPKIHNLAFIGQFCELPQDVVFTVEYSVRSAQTAVYGLLDLDAPIPPIYHGELDPAVLLRSSMTLLRRPQAAK</sequence>
<dbReference type="Pfam" id="PF06100">
    <property type="entry name" value="MCRA"/>
    <property type="match status" value="1"/>
</dbReference>
<evidence type="ECO:0000256" key="1">
    <source>
        <dbReference type="SAM" id="Phobius"/>
    </source>
</evidence>
<protein>
    <submittedName>
        <fullName evidence="2">Oleate hydratase</fullName>
        <ecNumber evidence="2">4.2.1.53</ecNumber>
    </submittedName>
</protein>
<dbReference type="EC" id="4.2.1.53" evidence="2"/>
<keyword evidence="1" id="KW-0472">Membrane</keyword>
<dbReference type="NCBIfam" id="NF010584">
    <property type="entry name" value="PRK13977.1"/>
    <property type="match status" value="1"/>
</dbReference>
<keyword evidence="1" id="KW-0812">Transmembrane</keyword>
<reference evidence="2 3" key="1">
    <citation type="submission" date="2022-09" db="EMBL/GenBank/DDBJ databases">
        <title>New species of Phenylobacterium.</title>
        <authorList>
            <person name="Mieszkin S."/>
        </authorList>
    </citation>
    <scope>NUCLEOTIDE SEQUENCE [LARGE SCALE GENOMIC DNA]</scope>
    <source>
        <strain evidence="2 3">HK31-G</strain>
    </source>
</reference>
<dbReference type="Proteomes" id="UP001598130">
    <property type="component" value="Unassembled WGS sequence"/>
</dbReference>
<feature type="transmembrane region" description="Helical" evidence="1">
    <location>
        <begin position="12"/>
        <end position="29"/>
    </location>
</feature>
<dbReference type="PANTHER" id="PTHR37417:SF2">
    <property type="entry name" value="67 KDA MYOSIN-CROSS-REACTIVE ANTIGEN FAMILY PROTEIN (AFU_ORTHOLOGUE AFUA_5G09970)"/>
    <property type="match status" value="1"/>
</dbReference>
<dbReference type="SUPFAM" id="SSF51905">
    <property type="entry name" value="FAD/NAD(P)-binding domain"/>
    <property type="match status" value="1"/>
</dbReference>
<dbReference type="Gene3D" id="3.30.9.80">
    <property type="match status" value="1"/>
</dbReference>